<dbReference type="GO" id="GO:0016787">
    <property type="term" value="F:hydrolase activity"/>
    <property type="evidence" value="ECO:0007669"/>
    <property type="project" value="UniProtKB-KW"/>
</dbReference>
<dbReference type="OrthoDB" id="1645325at2"/>
<dbReference type="EMBL" id="FOCQ01000020">
    <property type="protein sequence ID" value="SEN73309.1"/>
    <property type="molecule type" value="Genomic_DNA"/>
</dbReference>
<gene>
    <name evidence="3" type="ORF">SAMN05444955_12017</name>
</gene>
<dbReference type="Pfam" id="PF04167">
    <property type="entry name" value="DUF402"/>
    <property type="match status" value="1"/>
</dbReference>
<name>A0A1H8IY87_9BACL</name>
<proteinExistence type="predicted"/>
<dbReference type="AlphaFoldDB" id="A0A1H8IY87"/>
<dbReference type="PANTHER" id="PTHR39159:SF1">
    <property type="entry name" value="UPF0374 PROTEIN YGAC"/>
    <property type="match status" value="1"/>
</dbReference>
<organism evidence="3 4">
    <name type="scientific">Lihuaxuella thermophila</name>
    <dbReference type="NCBI Taxonomy" id="1173111"/>
    <lineage>
        <taxon>Bacteria</taxon>
        <taxon>Bacillati</taxon>
        <taxon>Bacillota</taxon>
        <taxon>Bacilli</taxon>
        <taxon>Bacillales</taxon>
        <taxon>Thermoactinomycetaceae</taxon>
        <taxon>Lihuaxuella</taxon>
    </lineage>
</organism>
<dbReference type="Gene3D" id="2.40.380.10">
    <property type="entry name" value="FomD-like"/>
    <property type="match status" value="1"/>
</dbReference>
<evidence type="ECO:0000259" key="2">
    <source>
        <dbReference type="Pfam" id="PF04167"/>
    </source>
</evidence>
<keyword evidence="1" id="KW-0378">Hydrolase</keyword>
<evidence type="ECO:0000256" key="1">
    <source>
        <dbReference type="ARBA" id="ARBA00022801"/>
    </source>
</evidence>
<dbReference type="SUPFAM" id="SSF159234">
    <property type="entry name" value="FomD-like"/>
    <property type="match status" value="1"/>
</dbReference>
<evidence type="ECO:0000313" key="4">
    <source>
        <dbReference type="Proteomes" id="UP000199695"/>
    </source>
</evidence>
<dbReference type="Proteomes" id="UP000199695">
    <property type="component" value="Unassembled WGS sequence"/>
</dbReference>
<dbReference type="STRING" id="1173111.SAMN05444955_12017"/>
<sequence length="182" mass="21993">MQLQSGEIVRIESYKHGKKIHRIWKESVILKHGEPLILANYNAQVVERDGKEWIFPGLSIVHFSSQQWFHTVLLYDEQFRLKNYYCNIASPYQFVDGRPKTLTYIDYDLDLIVEPDLGYRWVDEDEFRENSVRYRYPAGVIEQVKLARRQLVEAIHQREEPFTRDFAQTWYHQYLSLKTEYR</sequence>
<keyword evidence="4" id="KW-1185">Reference proteome</keyword>
<dbReference type="PANTHER" id="PTHR39159">
    <property type="match status" value="1"/>
</dbReference>
<accession>A0A1H8IY87</accession>
<dbReference type="InterPro" id="IPR035930">
    <property type="entry name" value="FomD-like_sf"/>
</dbReference>
<protein>
    <recommendedName>
        <fullName evidence="2">DUF402 domain-containing protein</fullName>
    </recommendedName>
</protein>
<dbReference type="InterPro" id="IPR007295">
    <property type="entry name" value="DUF402"/>
</dbReference>
<evidence type="ECO:0000313" key="3">
    <source>
        <dbReference type="EMBL" id="SEN73309.1"/>
    </source>
</evidence>
<reference evidence="3 4" key="1">
    <citation type="submission" date="2016-10" db="EMBL/GenBank/DDBJ databases">
        <authorList>
            <person name="de Groot N.N."/>
        </authorList>
    </citation>
    <scope>NUCLEOTIDE SEQUENCE [LARGE SCALE GENOMIC DNA]</scope>
    <source>
        <strain evidence="3 4">DSM 46701</strain>
    </source>
</reference>
<dbReference type="RefSeq" id="WP_089972717.1">
    <property type="nucleotide sequence ID" value="NZ_FOCQ01000020.1"/>
</dbReference>
<feature type="domain" description="DUF402" evidence="2">
    <location>
        <begin position="19"/>
        <end position="159"/>
    </location>
</feature>
<dbReference type="InterPro" id="IPR050212">
    <property type="entry name" value="Ntdp-like"/>
</dbReference>